<gene>
    <name evidence="1" type="ORF">EV03_0842</name>
</gene>
<accession>A0A0A2C7P0</accession>
<dbReference type="AlphaFoldDB" id="A0A0A2C7P0"/>
<dbReference type="EMBL" id="JNAX01000010">
    <property type="protein sequence ID" value="KGG20905.1"/>
    <property type="molecule type" value="Genomic_DNA"/>
</dbReference>
<comment type="caution">
    <text evidence="1">The sequence shown here is derived from an EMBL/GenBank/DDBJ whole genome shotgun (WGS) entry which is preliminary data.</text>
</comment>
<dbReference type="Proteomes" id="UP000030392">
    <property type="component" value="Unassembled WGS sequence"/>
</dbReference>
<protein>
    <submittedName>
        <fullName evidence="1">Uncharacterized protein</fullName>
    </submittedName>
</protein>
<sequence length="40" mass="5006">MKFNYLQLSFKFEKWYELFPEMLNIFITLNPKRISNFLNS</sequence>
<evidence type="ECO:0000313" key="2">
    <source>
        <dbReference type="Proteomes" id="UP000030392"/>
    </source>
</evidence>
<proteinExistence type="predicted"/>
<name>A0A0A2C7P0_PROMR</name>
<evidence type="ECO:0000313" key="1">
    <source>
        <dbReference type="EMBL" id="KGG20905.1"/>
    </source>
</evidence>
<organism evidence="1 2">
    <name type="scientific">Prochlorococcus marinus str. PAC1</name>
    <dbReference type="NCBI Taxonomy" id="59924"/>
    <lineage>
        <taxon>Bacteria</taxon>
        <taxon>Bacillati</taxon>
        <taxon>Cyanobacteriota</taxon>
        <taxon>Cyanophyceae</taxon>
        <taxon>Synechococcales</taxon>
        <taxon>Prochlorococcaceae</taxon>
        <taxon>Prochlorococcus</taxon>
    </lineage>
</organism>
<reference evidence="2" key="1">
    <citation type="journal article" date="2014" name="Sci. Data">
        <title>Genomes of diverse isolates of the marine cyanobacterium Prochlorococcus.</title>
        <authorList>
            <person name="Biller S."/>
            <person name="Berube P."/>
            <person name="Thompson J."/>
            <person name="Kelly L."/>
            <person name="Roggensack S."/>
            <person name="Awad L."/>
            <person name="Roache-Johnson K."/>
            <person name="Ding H."/>
            <person name="Giovannoni S.J."/>
            <person name="Moore L.R."/>
            <person name="Chisholm S.W."/>
        </authorList>
    </citation>
    <scope>NUCLEOTIDE SEQUENCE [LARGE SCALE GENOMIC DNA]</scope>
    <source>
        <strain evidence="2">PAC1</strain>
    </source>
</reference>